<feature type="repeat" description="WD" evidence="7">
    <location>
        <begin position="651"/>
        <end position="692"/>
    </location>
</feature>
<feature type="repeat" description="WD" evidence="7">
    <location>
        <begin position="944"/>
        <end position="985"/>
    </location>
</feature>
<dbReference type="Proteomes" id="UP001303760">
    <property type="component" value="Unassembled WGS sequence"/>
</dbReference>
<comment type="function">
    <text evidence="6">Involved in mitochondrial fission. Acts as an adapter protein required to form mitochondrial fission complexes. Formation of these complexes is required to promote constriction and fission of the mitochondrial compartment at a late step in mitochondrial division.</text>
</comment>
<reference evidence="9" key="2">
    <citation type="submission" date="2023-05" db="EMBL/GenBank/DDBJ databases">
        <authorList>
            <consortium name="Lawrence Berkeley National Laboratory"/>
            <person name="Steindorff A."/>
            <person name="Hensen N."/>
            <person name="Bonometti L."/>
            <person name="Westerberg I."/>
            <person name="Brannstrom I.O."/>
            <person name="Guillou S."/>
            <person name="Cros-Aarteil S."/>
            <person name="Calhoun S."/>
            <person name="Haridas S."/>
            <person name="Kuo A."/>
            <person name="Mondo S."/>
            <person name="Pangilinan J."/>
            <person name="Riley R."/>
            <person name="Labutti K."/>
            <person name="Andreopoulos B."/>
            <person name="Lipzen A."/>
            <person name="Chen C."/>
            <person name="Yanf M."/>
            <person name="Daum C."/>
            <person name="Ng V."/>
            <person name="Clum A."/>
            <person name="Ohm R."/>
            <person name="Martin F."/>
            <person name="Silar P."/>
            <person name="Natvig D."/>
            <person name="Lalanne C."/>
            <person name="Gautier V."/>
            <person name="Ament-Velasquez S.L."/>
            <person name="Kruys A."/>
            <person name="Hutchinson M.I."/>
            <person name="Powell A.J."/>
            <person name="Barry K."/>
            <person name="Miller A.N."/>
            <person name="Grigoriev I.V."/>
            <person name="Debuchy R."/>
            <person name="Gladieux P."/>
            <person name="Thoren M.H."/>
            <person name="Johannesson H."/>
        </authorList>
    </citation>
    <scope>NUCLEOTIDE SEQUENCE</scope>
    <source>
        <strain evidence="9">CBS 532.94</strain>
    </source>
</reference>
<dbReference type="Pfam" id="PF00400">
    <property type="entry name" value="WD40"/>
    <property type="match status" value="13"/>
</dbReference>
<dbReference type="PROSITE" id="PS50294">
    <property type="entry name" value="WD_REPEATS_REGION"/>
    <property type="match status" value="13"/>
</dbReference>
<dbReference type="SMART" id="SM00564">
    <property type="entry name" value="PQQ"/>
    <property type="match status" value="9"/>
</dbReference>
<evidence type="ECO:0000313" key="9">
    <source>
        <dbReference type="EMBL" id="KAK4235981.1"/>
    </source>
</evidence>
<evidence type="ECO:0000256" key="6">
    <source>
        <dbReference type="ARBA" id="ARBA00043913"/>
    </source>
</evidence>
<evidence type="ECO:0000256" key="1">
    <source>
        <dbReference type="ARBA" id="ARBA00022574"/>
    </source>
</evidence>
<feature type="repeat" description="WD" evidence="7">
    <location>
        <begin position="777"/>
        <end position="817"/>
    </location>
</feature>
<dbReference type="Pfam" id="PF24883">
    <property type="entry name" value="NPHP3_N"/>
    <property type="match status" value="1"/>
</dbReference>
<evidence type="ECO:0000256" key="7">
    <source>
        <dbReference type="PROSITE-ProRule" id="PRU00221"/>
    </source>
</evidence>
<proteinExistence type="inferred from homology"/>
<feature type="repeat" description="WD" evidence="7">
    <location>
        <begin position="986"/>
        <end position="1027"/>
    </location>
</feature>
<feature type="repeat" description="WD" evidence="7">
    <location>
        <begin position="1028"/>
        <end position="1069"/>
    </location>
</feature>
<dbReference type="InterPro" id="IPR020472">
    <property type="entry name" value="WD40_PAC1"/>
</dbReference>
<dbReference type="InterPro" id="IPR019775">
    <property type="entry name" value="WD40_repeat_CS"/>
</dbReference>
<evidence type="ECO:0000313" key="10">
    <source>
        <dbReference type="Proteomes" id="UP001303760"/>
    </source>
</evidence>
<feature type="repeat" description="WD" evidence="7">
    <location>
        <begin position="576"/>
        <end position="608"/>
    </location>
</feature>
<dbReference type="InterPro" id="IPR036322">
    <property type="entry name" value="WD40_repeat_dom_sf"/>
</dbReference>
<evidence type="ECO:0000256" key="2">
    <source>
        <dbReference type="ARBA" id="ARBA00022737"/>
    </source>
</evidence>
<feature type="repeat" description="WD" evidence="7">
    <location>
        <begin position="609"/>
        <end position="650"/>
    </location>
</feature>
<organism evidence="9 10">
    <name type="scientific">Achaetomium macrosporum</name>
    <dbReference type="NCBI Taxonomy" id="79813"/>
    <lineage>
        <taxon>Eukaryota</taxon>
        <taxon>Fungi</taxon>
        <taxon>Dikarya</taxon>
        <taxon>Ascomycota</taxon>
        <taxon>Pezizomycotina</taxon>
        <taxon>Sordariomycetes</taxon>
        <taxon>Sordariomycetidae</taxon>
        <taxon>Sordariales</taxon>
        <taxon>Chaetomiaceae</taxon>
        <taxon>Achaetomium</taxon>
    </lineage>
</organism>
<comment type="similarity">
    <text evidence="4">Belongs to the WD repeat MDV1/CAF4 family.</text>
</comment>
<feature type="repeat" description="WD" evidence="7">
    <location>
        <begin position="818"/>
        <end position="859"/>
    </location>
</feature>
<sequence>LDSLPEASFDAAKNQPVATCLPNTRCEVLAQIRRWADGDGGRRIYWLKGMAGTGKSTIALTISREYSDKKRLGASFFFSRGGGDLASTRRFAATVAVQLAETSRELRRHIADAAASSCRIRGLGLYDQWEKLVLQPLAQLGSEAFPYPLIVVVDALDECDNNDEVSLLIRCLAAAVAVEHVDLRIFVTSRPDQPTSLGFDSIAADAHQDLILHNIEQSIVDQDLAVYYKYQLERIGRTSGLDAAVLSDEVVEKLVEKSCGLFIYAATACRFIREGGPLAGDRLAHLISDERLPAKAGTELDRMYTTALEYSLSDHFDAEETARVQELFGHVVGSIAVLFDALSPDSLAMMVAEPRWKITSMLGNLHSLVDVPEQEGRPIRLLHPSFREFLLDPQRCHLRRNMCDLRRPGTRIGDIPRSDVDESIPFAVQYACRYWVYHLQQSDVDPSEHPGILDFFRSRFLSWLETLAFTGRVADGIAMVKLLEDMLPVGSTNDTLPLNAFVYDARRFLLSHSSIIEEAPLQVYCCALVFSPEASIIRRLYIHQLPKWILRAPALSEDWGAHLKTLSHPSSVEAVAVAVSPNSRLIVSGSNDNTVRVWDAATGAARRVLEGHTSPVLAVAVSPNGQLIVSGSGDNTVRVWDAATGASRCVLRGHSSSVRGVAVLLDGRLIVSGSIDKTVRVWDIVTGAIRHMLEGHTDLVLAVAVSPNGQLIVSGSADNTVRIWDAATGTAQRVLKGHSYMVLAVAVSPNGQLIVSGSADNTVRVWDIATGGTRRVLKGHSSSVEAVAVLPDSRIVSGSSDDTVRVWDAATGTAQRVLKGHSSSVVAIAVSSDGQLIVSGSRDDTVRVWDATMGATRRILEDQSYLVLAVAVSPDGRLIVSGSDDKTVRVWDLATGATRHVFSGHTDLVSAVAVSPDSRLIISGSGDNTVRVWDIATGAIRRVLKGHRALVSSVAVLSDSRLIVSGSFDNTVRVWDIATGAIRRVLSGHTDLVSAIAVSPDGRLIVSGSFDNTARIWDTATGTTRCVLSGHTNWVLAVAVSPNSRLIVSGSFDNTVRVWDAATGATRHVLEGHCRSVSAVAVSPDDRLIVSSSNDRTVRIWAMATGAEQLALPVAIGLRHLSFSSCGKHLVTDCGILPLPPSDCRCSHHVFATRYWITDNGEDLLYLHPDYQKSFGFLSGNIVVYVSHSLQFSLPREALSESI</sequence>
<dbReference type="PANTHER" id="PTHR22847">
    <property type="entry name" value="WD40 REPEAT PROTEIN"/>
    <property type="match status" value="1"/>
</dbReference>
<comment type="caution">
    <text evidence="9">The sequence shown here is derived from an EMBL/GenBank/DDBJ whole genome shotgun (WGS) entry which is preliminary data.</text>
</comment>
<feature type="domain" description="Nephrocystin 3-like N-terminal" evidence="8">
    <location>
        <begin position="31"/>
        <end position="190"/>
    </location>
</feature>
<dbReference type="GO" id="GO:1990234">
    <property type="term" value="C:transferase complex"/>
    <property type="evidence" value="ECO:0007669"/>
    <property type="project" value="UniProtKB-ARBA"/>
</dbReference>
<evidence type="ECO:0000259" key="8">
    <source>
        <dbReference type="Pfam" id="PF24883"/>
    </source>
</evidence>
<dbReference type="Gene3D" id="3.40.50.300">
    <property type="entry name" value="P-loop containing nucleotide triphosphate hydrolases"/>
    <property type="match status" value="1"/>
</dbReference>
<keyword evidence="2" id="KW-0677">Repeat</keyword>
<name>A0AAN7H5H6_9PEZI</name>
<evidence type="ECO:0000256" key="4">
    <source>
        <dbReference type="ARBA" id="ARBA00038415"/>
    </source>
</evidence>
<dbReference type="InterPro" id="IPR018391">
    <property type="entry name" value="PQQ_b-propeller_rpt"/>
</dbReference>
<evidence type="ECO:0000256" key="3">
    <source>
        <dbReference type="ARBA" id="ARBA00023054"/>
    </source>
</evidence>
<feature type="repeat" description="WD" evidence="7">
    <location>
        <begin position="860"/>
        <end position="901"/>
    </location>
</feature>
<dbReference type="InterPro" id="IPR056884">
    <property type="entry name" value="NPHP3-like_N"/>
</dbReference>
<feature type="repeat" description="WD" evidence="7">
    <location>
        <begin position="1070"/>
        <end position="1111"/>
    </location>
</feature>
<keyword evidence="10" id="KW-1185">Reference proteome</keyword>
<dbReference type="PANTHER" id="PTHR22847:SF637">
    <property type="entry name" value="WD REPEAT DOMAIN 5B"/>
    <property type="match status" value="1"/>
</dbReference>
<dbReference type="SMART" id="SM00320">
    <property type="entry name" value="WD40"/>
    <property type="match status" value="13"/>
</dbReference>
<dbReference type="PRINTS" id="PR00320">
    <property type="entry name" value="GPROTEINBRPT"/>
</dbReference>
<feature type="repeat" description="WD" evidence="7">
    <location>
        <begin position="902"/>
        <end position="943"/>
    </location>
</feature>
<feature type="repeat" description="WD" evidence="7">
    <location>
        <begin position="693"/>
        <end position="734"/>
    </location>
</feature>
<feature type="non-terminal residue" evidence="9">
    <location>
        <position position="1"/>
    </location>
</feature>
<dbReference type="SUPFAM" id="SSF50978">
    <property type="entry name" value="WD40 repeat-like"/>
    <property type="match status" value="2"/>
</dbReference>
<dbReference type="Gene3D" id="2.130.10.10">
    <property type="entry name" value="YVTN repeat-like/Quinoprotein amine dehydrogenase"/>
    <property type="match status" value="5"/>
</dbReference>
<dbReference type="InterPro" id="IPR015943">
    <property type="entry name" value="WD40/YVTN_repeat-like_dom_sf"/>
</dbReference>
<gene>
    <name evidence="9" type="ORF">C8A03DRAFT_17332</name>
</gene>
<accession>A0AAN7H5H6</accession>
<dbReference type="GO" id="GO:0005634">
    <property type="term" value="C:nucleus"/>
    <property type="evidence" value="ECO:0007669"/>
    <property type="project" value="TreeGrafter"/>
</dbReference>
<dbReference type="PROSITE" id="PS50082">
    <property type="entry name" value="WD_REPEATS_2"/>
    <property type="match status" value="13"/>
</dbReference>
<dbReference type="AlphaFoldDB" id="A0AAN7H5H6"/>
<evidence type="ECO:0000256" key="5">
    <source>
        <dbReference type="ARBA" id="ARBA00039789"/>
    </source>
</evidence>
<dbReference type="SUPFAM" id="SSF52540">
    <property type="entry name" value="P-loop containing nucleoside triphosphate hydrolases"/>
    <property type="match status" value="1"/>
</dbReference>
<feature type="repeat" description="WD" evidence="7">
    <location>
        <begin position="735"/>
        <end position="776"/>
    </location>
</feature>
<reference evidence="9" key="1">
    <citation type="journal article" date="2023" name="Mol. Phylogenet. Evol.">
        <title>Genome-scale phylogeny and comparative genomics of the fungal order Sordariales.</title>
        <authorList>
            <person name="Hensen N."/>
            <person name="Bonometti L."/>
            <person name="Westerberg I."/>
            <person name="Brannstrom I.O."/>
            <person name="Guillou S."/>
            <person name="Cros-Aarteil S."/>
            <person name="Calhoun S."/>
            <person name="Haridas S."/>
            <person name="Kuo A."/>
            <person name="Mondo S."/>
            <person name="Pangilinan J."/>
            <person name="Riley R."/>
            <person name="LaButti K."/>
            <person name="Andreopoulos B."/>
            <person name="Lipzen A."/>
            <person name="Chen C."/>
            <person name="Yan M."/>
            <person name="Daum C."/>
            <person name="Ng V."/>
            <person name="Clum A."/>
            <person name="Steindorff A."/>
            <person name="Ohm R.A."/>
            <person name="Martin F."/>
            <person name="Silar P."/>
            <person name="Natvig D.O."/>
            <person name="Lalanne C."/>
            <person name="Gautier V."/>
            <person name="Ament-Velasquez S.L."/>
            <person name="Kruys A."/>
            <person name="Hutchinson M.I."/>
            <person name="Powell A.J."/>
            <person name="Barry K."/>
            <person name="Miller A.N."/>
            <person name="Grigoriev I.V."/>
            <person name="Debuchy R."/>
            <person name="Gladieux P."/>
            <person name="Hiltunen Thoren M."/>
            <person name="Johannesson H."/>
        </authorList>
    </citation>
    <scope>NUCLEOTIDE SEQUENCE</scope>
    <source>
        <strain evidence="9">CBS 532.94</strain>
    </source>
</reference>
<dbReference type="InterPro" id="IPR027417">
    <property type="entry name" value="P-loop_NTPase"/>
</dbReference>
<dbReference type="InterPro" id="IPR001680">
    <property type="entry name" value="WD40_rpt"/>
</dbReference>
<keyword evidence="1 7" id="KW-0853">WD repeat</keyword>
<dbReference type="EMBL" id="MU860223">
    <property type="protein sequence ID" value="KAK4235981.1"/>
    <property type="molecule type" value="Genomic_DNA"/>
</dbReference>
<keyword evidence="3" id="KW-0175">Coiled coil</keyword>
<protein>
    <recommendedName>
        <fullName evidence="5">Mitochondrial division protein 1</fullName>
    </recommendedName>
</protein>
<dbReference type="PROSITE" id="PS00678">
    <property type="entry name" value="WD_REPEATS_1"/>
    <property type="match status" value="11"/>
</dbReference>
<dbReference type="CDD" id="cd00200">
    <property type="entry name" value="WD40"/>
    <property type="match status" value="2"/>
</dbReference>